<dbReference type="PATRIC" id="fig|411475.3.peg.1396"/>
<dbReference type="EMBL" id="AGCK01000119">
    <property type="protein sequence ID" value="EHM52199.1"/>
    <property type="molecule type" value="Genomic_DNA"/>
</dbReference>
<dbReference type="SUPFAM" id="SSF51998">
    <property type="entry name" value="PFL-like glycyl radical enzymes"/>
    <property type="match status" value="1"/>
</dbReference>
<dbReference type="HOGENOM" id="CLU_046504_1_0_9"/>
<comment type="caution">
    <text evidence="1">The sequence shown here is derived from an EMBL/GenBank/DDBJ whole genome shotgun (WGS) entry which is preliminary data.</text>
</comment>
<dbReference type="NCBIfam" id="TIGR04040">
    <property type="entry name" value="glycyl_YjjI"/>
    <property type="match status" value="1"/>
</dbReference>
<proteinExistence type="predicted"/>
<dbReference type="InterPro" id="IPR016905">
    <property type="entry name" value="Glycyl_radical_YjjI-like"/>
</dbReference>
<dbReference type="STRING" id="292800.A4U99_16895"/>
<protein>
    <submittedName>
        <fullName evidence="1">Glycine radical enzyme, YjjI family</fullName>
    </submittedName>
</protein>
<dbReference type="Gene3D" id="3.20.70.20">
    <property type="match status" value="1"/>
</dbReference>
<gene>
    <name evidence="1" type="ORF">HMPREF0372_01612</name>
</gene>
<accession>G9YQ19</accession>
<dbReference type="Proteomes" id="UP000004459">
    <property type="component" value="Unassembled WGS sequence"/>
</dbReference>
<sequence>MAGPYTDGGIFMFHSDSAFATLTSQTLTHEQKLMNLAKEAENAFDVLDIPPRTRHFFETGAINDLFEGHAPYRPRYILPDYGAFVRQGSAFLRLPPPQDLDELLFSLMTLYRHVPSITNFPVYLGNLDTLIDPFLDGWSDEEARRKLRLFLNYLDRTITDSFCHANLGPAATRAGRLLLEVLSEVQNTVPNFTLKYDPEVTPDDFAEAAIRCSLACSNPALCSHPANRDTFDDYGVSSCYNILPIRGGAYTLTRVTLTRLVDDARGVEHFVEELLPECLRLTADYMNERIRFLVEQSGFFPSSFLVQEGLISADRFLPMFGVTGLAEAVNHLLRDRGLVYGRDGEADALGVRIMEKIDAVVKTLPAAHSPLTGNHFLLHAQVGLDSDVGITSGVRIPVGSEPESFADHLRHCARFHPYFPAGVGDIFPIASNVEQNPAALLDVVKGAFALGVHYMSFYSADTDLVRITGYLVKRSEMEKFRAHQVVLQNTTHLGTANYDVNRLAQRKVRMV</sequence>
<dbReference type="Pfam" id="PF11230">
    <property type="entry name" value="YjjI-like"/>
    <property type="match status" value="1"/>
</dbReference>
<reference evidence="1 2" key="1">
    <citation type="submission" date="2011-08" db="EMBL/GenBank/DDBJ databases">
        <authorList>
            <person name="Weinstock G."/>
            <person name="Sodergren E."/>
            <person name="Clifton S."/>
            <person name="Fulton L."/>
            <person name="Fulton B."/>
            <person name="Courtney L."/>
            <person name="Fronick C."/>
            <person name="Harrison M."/>
            <person name="Strong C."/>
            <person name="Farmer C."/>
            <person name="Delahaunty K."/>
            <person name="Markovic C."/>
            <person name="Hall O."/>
            <person name="Minx P."/>
            <person name="Tomlinson C."/>
            <person name="Mitreva M."/>
            <person name="Hou S."/>
            <person name="Chen J."/>
            <person name="Wollam A."/>
            <person name="Pepin K.H."/>
            <person name="Johnson M."/>
            <person name="Bhonagiri V."/>
            <person name="Zhang X."/>
            <person name="Suruliraj S."/>
            <person name="Warren W."/>
            <person name="Chinwalla A."/>
            <person name="Mardis E.R."/>
            <person name="Wilson R.K."/>
        </authorList>
    </citation>
    <scope>NUCLEOTIDE SEQUENCE [LARGE SCALE GENOMIC DNA]</scope>
    <source>
        <strain evidence="1 2">ATCC 29863</strain>
    </source>
</reference>
<evidence type="ECO:0000313" key="2">
    <source>
        <dbReference type="Proteomes" id="UP000004459"/>
    </source>
</evidence>
<name>G9YQ19_FLAPL</name>
<dbReference type="AlphaFoldDB" id="G9YQ19"/>
<organism evidence="1 2">
    <name type="scientific">Flavonifractor plautii ATCC 29863</name>
    <dbReference type="NCBI Taxonomy" id="411475"/>
    <lineage>
        <taxon>Bacteria</taxon>
        <taxon>Bacillati</taxon>
        <taxon>Bacillota</taxon>
        <taxon>Clostridia</taxon>
        <taxon>Eubacteriales</taxon>
        <taxon>Oscillospiraceae</taxon>
        <taxon>Flavonifractor</taxon>
    </lineage>
</organism>
<evidence type="ECO:0000313" key="1">
    <source>
        <dbReference type="EMBL" id="EHM52199.1"/>
    </source>
</evidence>